<dbReference type="AlphaFoldDB" id="A0AAV6TXU0"/>
<gene>
    <name evidence="1" type="ORF">JTE90_012414</name>
</gene>
<proteinExistence type="predicted"/>
<dbReference type="EMBL" id="JAFNEN010000916">
    <property type="protein sequence ID" value="KAG8176161.1"/>
    <property type="molecule type" value="Genomic_DNA"/>
</dbReference>
<comment type="caution">
    <text evidence="1">The sequence shown here is derived from an EMBL/GenBank/DDBJ whole genome shotgun (WGS) entry which is preliminary data.</text>
</comment>
<dbReference type="Proteomes" id="UP000827092">
    <property type="component" value="Unassembled WGS sequence"/>
</dbReference>
<keyword evidence="2" id="KW-1185">Reference proteome</keyword>
<protein>
    <recommendedName>
        <fullName evidence="3">Pre-C2HC domain-containing protein</fullName>
    </recommendedName>
</protein>
<evidence type="ECO:0000313" key="2">
    <source>
        <dbReference type="Proteomes" id="UP000827092"/>
    </source>
</evidence>
<name>A0AAV6TXU0_9ARAC</name>
<evidence type="ECO:0008006" key="3">
    <source>
        <dbReference type="Google" id="ProtNLM"/>
    </source>
</evidence>
<sequence length="118" mass="13711">MRDTASLNKFIDLIDKDPNLGKMAESKISKTRKHRLILFGIPDDISENRFKSEILALEESMGKPIEIIKVFKNEKRPTNLNNYIIDVEAKVAERLVDLGKFVINLNRIRIHKYIVHHS</sequence>
<organism evidence="1 2">
    <name type="scientific">Oedothorax gibbosus</name>
    <dbReference type="NCBI Taxonomy" id="931172"/>
    <lineage>
        <taxon>Eukaryota</taxon>
        <taxon>Metazoa</taxon>
        <taxon>Ecdysozoa</taxon>
        <taxon>Arthropoda</taxon>
        <taxon>Chelicerata</taxon>
        <taxon>Arachnida</taxon>
        <taxon>Araneae</taxon>
        <taxon>Araneomorphae</taxon>
        <taxon>Entelegynae</taxon>
        <taxon>Araneoidea</taxon>
        <taxon>Linyphiidae</taxon>
        <taxon>Erigoninae</taxon>
        <taxon>Oedothorax</taxon>
    </lineage>
</organism>
<accession>A0AAV6TXU0</accession>
<reference evidence="1 2" key="1">
    <citation type="journal article" date="2022" name="Nat. Ecol. Evol.">
        <title>A masculinizing supergene underlies an exaggerated male reproductive morph in a spider.</title>
        <authorList>
            <person name="Hendrickx F."/>
            <person name="De Corte Z."/>
            <person name="Sonet G."/>
            <person name="Van Belleghem S.M."/>
            <person name="Kostlbacher S."/>
            <person name="Vangestel C."/>
        </authorList>
    </citation>
    <scope>NUCLEOTIDE SEQUENCE [LARGE SCALE GENOMIC DNA]</scope>
    <source>
        <strain evidence="1">W744_W776</strain>
    </source>
</reference>
<evidence type="ECO:0000313" key="1">
    <source>
        <dbReference type="EMBL" id="KAG8176161.1"/>
    </source>
</evidence>